<gene>
    <name evidence="14" type="ORF">GCM10007894_10010</name>
</gene>
<dbReference type="GO" id="GO:0015891">
    <property type="term" value="P:siderophore transport"/>
    <property type="evidence" value="ECO:0007669"/>
    <property type="project" value="InterPro"/>
</dbReference>
<dbReference type="InterPro" id="IPR037066">
    <property type="entry name" value="Plug_dom_sf"/>
</dbReference>
<comment type="caution">
    <text evidence="14">The sequence shown here is derived from an EMBL/GenBank/DDBJ whole genome shotgun (WGS) entry which is preliminary data.</text>
</comment>
<dbReference type="Gene3D" id="2.40.170.20">
    <property type="entry name" value="TonB-dependent receptor, beta-barrel domain"/>
    <property type="match status" value="1"/>
</dbReference>
<evidence type="ECO:0000256" key="4">
    <source>
        <dbReference type="ARBA" id="ARBA00022452"/>
    </source>
</evidence>
<comment type="subcellular location">
    <subcellularLocation>
        <location evidence="1 10">Cell outer membrane</location>
        <topology evidence="1 10">Multi-pass membrane protein</topology>
    </subcellularLocation>
</comment>
<dbReference type="GO" id="GO:0015344">
    <property type="term" value="F:siderophore uptake transmembrane transporter activity"/>
    <property type="evidence" value="ECO:0007669"/>
    <property type="project" value="TreeGrafter"/>
</dbReference>
<dbReference type="InterPro" id="IPR000531">
    <property type="entry name" value="Beta-barrel_TonB"/>
</dbReference>
<feature type="domain" description="TonB-dependent receptor-like beta-barrel" evidence="12">
    <location>
        <begin position="277"/>
        <end position="697"/>
    </location>
</feature>
<keyword evidence="4 10" id="KW-1134">Transmembrane beta strand</keyword>
<proteinExistence type="inferred from homology"/>
<dbReference type="PROSITE" id="PS52016">
    <property type="entry name" value="TONB_DEPENDENT_REC_3"/>
    <property type="match status" value="1"/>
</dbReference>
<dbReference type="InterPro" id="IPR036942">
    <property type="entry name" value="Beta-barrel_TonB_sf"/>
</dbReference>
<evidence type="ECO:0000256" key="11">
    <source>
        <dbReference type="RuleBase" id="RU003357"/>
    </source>
</evidence>
<dbReference type="InterPro" id="IPR039426">
    <property type="entry name" value="TonB-dep_rcpt-like"/>
</dbReference>
<comment type="similarity">
    <text evidence="2 10 11">Belongs to the TonB-dependent receptor family.</text>
</comment>
<dbReference type="Gene3D" id="2.170.130.10">
    <property type="entry name" value="TonB-dependent receptor, plug domain"/>
    <property type="match status" value="1"/>
</dbReference>
<keyword evidence="15" id="KW-1185">Reference proteome</keyword>
<evidence type="ECO:0000256" key="9">
    <source>
        <dbReference type="ARBA" id="ARBA00023237"/>
    </source>
</evidence>
<dbReference type="SUPFAM" id="SSF56935">
    <property type="entry name" value="Porins"/>
    <property type="match status" value="1"/>
</dbReference>
<evidence type="ECO:0000256" key="8">
    <source>
        <dbReference type="ARBA" id="ARBA00023170"/>
    </source>
</evidence>
<evidence type="ECO:0000256" key="10">
    <source>
        <dbReference type="PROSITE-ProRule" id="PRU01360"/>
    </source>
</evidence>
<keyword evidence="6 11" id="KW-0798">TonB box</keyword>
<evidence type="ECO:0000313" key="14">
    <source>
        <dbReference type="EMBL" id="GLS83024.1"/>
    </source>
</evidence>
<dbReference type="GO" id="GO:0038023">
    <property type="term" value="F:signaling receptor activity"/>
    <property type="evidence" value="ECO:0007669"/>
    <property type="project" value="InterPro"/>
</dbReference>
<dbReference type="GO" id="GO:0009279">
    <property type="term" value="C:cell outer membrane"/>
    <property type="evidence" value="ECO:0007669"/>
    <property type="project" value="UniProtKB-SubCell"/>
</dbReference>
<protein>
    <submittedName>
        <fullName evidence="14">TonB-dependent receptor</fullName>
    </submittedName>
</protein>
<evidence type="ECO:0000256" key="3">
    <source>
        <dbReference type="ARBA" id="ARBA00022448"/>
    </source>
</evidence>
<evidence type="ECO:0000256" key="2">
    <source>
        <dbReference type="ARBA" id="ARBA00009810"/>
    </source>
</evidence>
<feature type="domain" description="TonB-dependent receptor plug" evidence="13">
    <location>
        <begin position="74"/>
        <end position="176"/>
    </location>
</feature>
<keyword evidence="3 10" id="KW-0813">Transport</keyword>
<dbReference type="PANTHER" id="PTHR32552">
    <property type="entry name" value="FERRICHROME IRON RECEPTOR-RELATED"/>
    <property type="match status" value="1"/>
</dbReference>
<keyword evidence="9 10" id="KW-0998">Cell outer membrane</keyword>
<dbReference type="Pfam" id="PF00593">
    <property type="entry name" value="TonB_dep_Rec_b-barrel"/>
    <property type="match status" value="1"/>
</dbReference>
<dbReference type="Proteomes" id="UP001157439">
    <property type="component" value="Unassembled WGS sequence"/>
</dbReference>
<evidence type="ECO:0000256" key="6">
    <source>
        <dbReference type="ARBA" id="ARBA00023077"/>
    </source>
</evidence>
<reference evidence="14 15" key="1">
    <citation type="journal article" date="2014" name="Int. J. Syst. Evol. Microbiol.">
        <title>Complete genome sequence of Corynebacterium casei LMG S-19264T (=DSM 44701T), isolated from a smear-ripened cheese.</title>
        <authorList>
            <consortium name="US DOE Joint Genome Institute (JGI-PGF)"/>
            <person name="Walter F."/>
            <person name="Albersmeier A."/>
            <person name="Kalinowski J."/>
            <person name="Ruckert C."/>
        </authorList>
    </citation>
    <scope>NUCLEOTIDE SEQUENCE [LARGE SCALE GENOMIC DNA]</scope>
    <source>
        <strain evidence="14 15">NBRC 112785</strain>
    </source>
</reference>
<keyword evidence="8 14" id="KW-0675">Receptor</keyword>
<evidence type="ECO:0000259" key="12">
    <source>
        <dbReference type="Pfam" id="PF00593"/>
    </source>
</evidence>
<keyword evidence="7 10" id="KW-0472">Membrane</keyword>
<dbReference type="PANTHER" id="PTHR32552:SF90">
    <property type="entry name" value="METAL-PSEUDOPALINE RECEPTOR CNTO"/>
    <property type="match status" value="1"/>
</dbReference>
<keyword evidence="5 10" id="KW-0812">Transmembrane</keyword>
<dbReference type="EMBL" id="BSPO01000002">
    <property type="protein sequence ID" value="GLS83024.1"/>
    <property type="molecule type" value="Genomic_DNA"/>
</dbReference>
<accession>A0AA37TKU5</accession>
<dbReference type="InterPro" id="IPR010105">
    <property type="entry name" value="TonB_sidphr_rcpt"/>
</dbReference>
<dbReference type="AlphaFoldDB" id="A0AA37TKU5"/>
<evidence type="ECO:0000313" key="15">
    <source>
        <dbReference type="Proteomes" id="UP001157439"/>
    </source>
</evidence>
<evidence type="ECO:0000259" key="13">
    <source>
        <dbReference type="Pfam" id="PF07715"/>
    </source>
</evidence>
<name>A0AA37TKU5_9GAMM</name>
<organism evidence="14 15">
    <name type="scientific">Paraferrimonas haliotis</name>
    <dbReference type="NCBI Taxonomy" id="2013866"/>
    <lineage>
        <taxon>Bacteria</taxon>
        <taxon>Pseudomonadati</taxon>
        <taxon>Pseudomonadota</taxon>
        <taxon>Gammaproteobacteria</taxon>
        <taxon>Alteromonadales</taxon>
        <taxon>Ferrimonadaceae</taxon>
        <taxon>Paraferrimonas</taxon>
    </lineage>
</organism>
<dbReference type="CDD" id="cd01347">
    <property type="entry name" value="ligand_gated_channel"/>
    <property type="match status" value="1"/>
</dbReference>
<dbReference type="InterPro" id="IPR012910">
    <property type="entry name" value="Plug_dom"/>
</dbReference>
<dbReference type="NCBIfam" id="TIGR01783">
    <property type="entry name" value="TonB-siderophor"/>
    <property type="match status" value="1"/>
</dbReference>
<evidence type="ECO:0000256" key="5">
    <source>
        <dbReference type="ARBA" id="ARBA00022692"/>
    </source>
</evidence>
<evidence type="ECO:0000256" key="7">
    <source>
        <dbReference type="ARBA" id="ARBA00023136"/>
    </source>
</evidence>
<evidence type="ECO:0000256" key="1">
    <source>
        <dbReference type="ARBA" id="ARBA00004571"/>
    </source>
</evidence>
<sequence length="728" mass="82092">MFHWPYKMLCYNIARLLVEQTLSHAVKKHFLYSFIVISSGAMAQAQAAEDEVNNDIERIEVKRQWQPYRGNVPLIETPQALDRINADTLQSEGITRFMEALDFSPSIVRQNNSGGLFDSFAIRGFSGDENNPTGYLVNGFNSRGYNGNRNTANIETIEVMKGPGSALYGQGEPGGTINIITKKPEFDEKGYVQGTFGNFNKKQIEFDHTKGLTDDVAYRINGFYEDSETYRDHVDVESFHLSPSLLWNISATTSMSYEMEILDQRKPLERGVYVLNNDFDSVDTSAFYGDIRDGAHQVKALGHQLMLNHQLSQQWHVLTGLAYRDSSFKGQSSDTELSDGRQLIYTNPNLLSRQRRERDYQASDFSARLELSGATELAGVNNNLLIGLDYYNFQLDTDYRVWRTAWGSGDPTYAIDPNNPDYTLARPATSPTTLTSEKQNGLGLYAQDLIELTDKAKLMLGVRIDKFEQSILNKVDNERQQQDQTEVSSRFGFVYELAPNFNTYASYAEGFRPNPGLDSDRNPFEPEKTKSFELGLKWQDIAERFSGSLALFDASKTNMLTAEPDTGLSATLGEVESQGVEFQLTTLLTNDTSLEFAYAYTDAKTAKDLIDNDWGVPIPKGSRLINIAKHVGHVSLRHYTDIMGKDAYFGTTVNYVGDRLGETTDPDYILPAYTLVNLSASMDVTQRFSVMLDVNNLFNEKYFVSSYHKLWTMPGEPINFSASVKYQF</sequence>
<dbReference type="Pfam" id="PF07715">
    <property type="entry name" value="Plug"/>
    <property type="match status" value="1"/>
</dbReference>